<protein>
    <recommendedName>
        <fullName evidence="3">FAD linked oxidase N-terminal domain-containing protein</fullName>
    </recommendedName>
</protein>
<dbReference type="InterPro" id="IPR050432">
    <property type="entry name" value="FAD-linked_Oxidoreductases_BP"/>
</dbReference>
<evidence type="ECO:0000256" key="1">
    <source>
        <dbReference type="ARBA" id="ARBA00005466"/>
    </source>
</evidence>
<proteinExistence type="inferred from homology"/>
<evidence type="ECO:0000313" key="4">
    <source>
        <dbReference type="EMBL" id="RAL58374.1"/>
    </source>
</evidence>
<organism evidence="4 5">
    <name type="scientific">Monilinia fructigena</name>
    <dbReference type="NCBI Taxonomy" id="38457"/>
    <lineage>
        <taxon>Eukaryota</taxon>
        <taxon>Fungi</taxon>
        <taxon>Dikarya</taxon>
        <taxon>Ascomycota</taxon>
        <taxon>Pezizomycotina</taxon>
        <taxon>Leotiomycetes</taxon>
        <taxon>Helotiales</taxon>
        <taxon>Sclerotiniaceae</taxon>
        <taxon>Monilinia</taxon>
    </lineage>
</organism>
<dbReference type="InterPro" id="IPR036318">
    <property type="entry name" value="FAD-bd_PCMH-like_sf"/>
</dbReference>
<reference evidence="4 5" key="1">
    <citation type="submission" date="2018-06" db="EMBL/GenBank/DDBJ databases">
        <title>Genome Sequence of the Brown Rot Fungal Pathogen Monilinia fructigena.</title>
        <authorList>
            <person name="Landi L."/>
            <person name="De Miccolis Angelini R.M."/>
            <person name="Pollastro S."/>
            <person name="Abate D."/>
            <person name="Faretra F."/>
            <person name="Romanazzi G."/>
        </authorList>
    </citation>
    <scope>NUCLEOTIDE SEQUENCE [LARGE SCALE GENOMIC DNA]</scope>
    <source>
        <strain evidence="4 5">Mfrg269</strain>
    </source>
</reference>
<dbReference type="PANTHER" id="PTHR13878">
    <property type="entry name" value="GULONOLACTONE OXIDASE"/>
    <property type="match status" value="1"/>
</dbReference>
<name>A0A395IEL5_9HELO</name>
<dbReference type="GO" id="GO:0050660">
    <property type="term" value="F:flavin adenine dinucleotide binding"/>
    <property type="evidence" value="ECO:0007669"/>
    <property type="project" value="InterPro"/>
</dbReference>
<dbReference type="Pfam" id="PF01565">
    <property type="entry name" value="FAD_binding_4"/>
    <property type="match status" value="1"/>
</dbReference>
<dbReference type="PANTHER" id="PTHR13878:SF91">
    <property type="entry name" value="FAD BINDING DOMAIN PROTEIN (AFU_ORTHOLOGUE AFUA_6G12070)-RELATED"/>
    <property type="match status" value="1"/>
</dbReference>
<accession>A0A395IEL5</accession>
<dbReference type="InterPro" id="IPR016169">
    <property type="entry name" value="FAD-bd_PCMH_sub2"/>
</dbReference>
<dbReference type="SUPFAM" id="SSF56176">
    <property type="entry name" value="FAD-binding/transporter-associated domain-like"/>
    <property type="match status" value="1"/>
</dbReference>
<evidence type="ECO:0000256" key="2">
    <source>
        <dbReference type="ARBA" id="ARBA00023002"/>
    </source>
</evidence>
<dbReference type="InterPro" id="IPR006094">
    <property type="entry name" value="Oxid_FAD_bind_N"/>
</dbReference>
<dbReference type="Gene3D" id="3.30.465.10">
    <property type="match status" value="1"/>
</dbReference>
<evidence type="ECO:0000313" key="5">
    <source>
        <dbReference type="Proteomes" id="UP000249056"/>
    </source>
</evidence>
<dbReference type="OrthoDB" id="9983560at2759"/>
<gene>
    <name evidence="4" type="ORF">DID88_006054</name>
</gene>
<evidence type="ECO:0000259" key="3">
    <source>
        <dbReference type="Pfam" id="PF01565"/>
    </source>
</evidence>
<keyword evidence="5" id="KW-1185">Reference proteome</keyword>
<keyword evidence="2" id="KW-0560">Oxidoreductase</keyword>
<dbReference type="Proteomes" id="UP000249056">
    <property type="component" value="Unassembled WGS sequence"/>
</dbReference>
<dbReference type="AlphaFoldDB" id="A0A395IEL5"/>
<comment type="similarity">
    <text evidence="1">Belongs to the oxygen-dependent FAD-linked oxidoreductase family.</text>
</comment>
<dbReference type="EMBL" id="QKRW01000085">
    <property type="protein sequence ID" value="RAL58374.1"/>
    <property type="molecule type" value="Genomic_DNA"/>
</dbReference>
<sequence>MSSSSSHGLVTEILVDGVYYNVNSSTLASTGALINGNFQLTDSIITNLTEIRLPNATLFDFDTTNVHRIPLRPLWPLYQGRTCLPTNDTAATCTLGGYPVYAVNISNVAQIQLAVNFARNANLRLVVKNTGHDFIGKSGGGAGALSVWTHNLKELEYIPDYSTTYYTGKAVKMGAGIQAFEVYEFAHLNGITVVGGEGRTVGVAGGYVAGGGHFTLVLYLWNGSRSGSRDGSRNSRWKIRHCLCFRKYRPLLGSQRRGGSTFGVCFEVGGNVTTEIFWAGVRTYFDYLVDHAEKGIYSYFNIFAAGNDGWSFNMAPFFAPNYTAAEVDALVAPWFAQLNDLGISFNTSVTEYTEFYDAWWDHFPLEANEKIANVTFSAIKETVLASGTFLAFNIQAANNTGTDNSVNPAWRETCLHAITGTLWDEDADDATIAKASETLTYDWVQLWRDVSPKAGAYMSEADILEPNFQQAFMVPTMTVCID</sequence>
<dbReference type="GO" id="GO:0016491">
    <property type="term" value="F:oxidoreductase activity"/>
    <property type="evidence" value="ECO:0007669"/>
    <property type="project" value="UniProtKB-KW"/>
</dbReference>
<comment type="caution">
    <text evidence="4">The sequence shown here is derived from an EMBL/GenBank/DDBJ whole genome shotgun (WGS) entry which is preliminary data.</text>
</comment>
<feature type="domain" description="FAD linked oxidase N-terminal" evidence="3">
    <location>
        <begin position="102"/>
        <end position="213"/>
    </location>
</feature>